<dbReference type="STRING" id="29557.MGALLINA_00200"/>
<evidence type="ECO:0000313" key="2">
    <source>
        <dbReference type="EMBL" id="OAB49202.1"/>
    </source>
</evidence>
<dbReference type="InterPro" id="IPR021301">
    <property type="entry name" value="DUF2779"/>
</dbReference>
<dbReference type="EMBL" id="LVLH01000009">
    <property type="protein sequence ID" value="OAB49202.1"/>
    <property type="molecule type" value="Genomic_DNA"/>
</dbReference>
<reference evidence="2 3" key="1">
    <citation type="submission" date="2016-03" db="EMBL/GenBank/DDBJ databases">
        <title>Genome sequence of Mycoplasma gallinarum strain Mgn_IPT.</title>
        <authorList>
            <person name="Yacoub E."/>
            <person name="Sirand-Pugnet P."/>
            <person name="Barre A."/>
            <person name="Maurier F."/>
            <person name="Blanchard A."/>
            <person name="Ben Abdelmoumen B.M."/>
        </authorList>
    </citation>
    <scope>NUCLEOTIDE SEQUENCE [LARGE SCALE GENOMIC DNA]</scope>
    <source>
        <strain evidence="2 3">Mgn_IPT</strain>
    </source>
</reference>
<keyword evidence="3" id="KW-1185">Reference proteome</keyword>
<feature type="domain" description="DUF2779" evidence="1">
    <location>
        <begin position="446"/>
        <end position="589"/>
    </location>
</feature>
<evidence type="ECO:0000313" key="3">
    <source>
        <dbReference type="Proteomes" id="UP000076983"/>
    </source>
</evidence>
<comment type="caution">
    <text evidence="2">The sequence shown here is derived from an EMBL/GenBank/DDBJ whole genome shotgun (WGS) entry which is preliminary data.</text>
</comment>
<sequence>MNSVKLNKNKKNVNITFFEYKLSFITQPYFIFHRDFPNNGIPNIDQNGFELYKKTNDQNKQNIENILQFLRELNEEETEENAVEIDSFDFLEESLSELDVQWDYSQRKNAIIQQEIQKQAVDFLKNSLNLNEHEIYELSPSESLENSLINLQLALNNPNISLIINPKLGFYLNNFSTEEIDFYLKANFFAYDKATKTAYLKKNKSWTESSDYLKANFIFEVAKLTGLVIKNIKLIIFDEFKSNIEKGKIPFFITDAASSSNSKPKKDDNGEREKLRKKIVNGTFFKYENLDINFYSIVSSNINKIVKNPMIATDKKTEEVNFKWPKELKYIDNSDFGNFEDKIKQIVDSYFLKAPIYSKNGEFNLDEFLESTYGKDKEFNKLILFLYMTDKYYFSTQIKKITNILNTKYISDFQNTVDLRKTIPNYFSIGAIELLSKYIKKDKRYIWYDYEGVTSIVPMLDSTKPYQQFTNQVSIIETVNGEIILKNNQICQNFLKDPLNLTLIDLVDNLINVYANKADYYVVFNKTYENSRNNELCELVKTKYLNNDLEFIKQMEQIGINDFAVFESMVNHINNNTLDLRDFLTKRTINIEYKDDVLFPNNLVKIKNRDKENIETITGAIEQLDKWIYPTINTTSKGKQSIPNNMLNFNIFELFGLTGIKKVEKLITESQVKTKYHSYFKEYKDLDIKNGSMAMEAAINRQLNIIKDNEWNEKEAELKKYCQNDVVAMLVTFDFFKMIILDALPEIEQYLFQIDNQIISYDKNLKRIILIDEMSF</sequence>
<name>A0A168RQX8_9BACT</name>
<dbReference type="NCBIfam" id="NF045869">
    <property type="entry name" value="UU173_fam"/>
    <property type="match status" value="1"/>
</dbReference>
<gene>
    <name evidence="2" type="ORF">MGALLINA_00200</name>
</gene>
<dbReference type="PATRIC" id="fig|29557.3.peg.9"/>
<evidence type="ECO:0000259" key="1">
    <source>
        <dbReference type="Pfam" id="PF11074"/>
    </source>
</evidence>
<organism evidence="2 3">
    <name type="scientific">Mycoplasmopsis gallinarum</name>
    <dbReference type="NCBI Taxonomy" id="29557"/>
    <lineage>
        <taxon>Bacteria</taxon>
        <taxon>Bacillati</taxon>
        <taxon>Mycoplasmatota</taxon>
        <taxon>Mycoplasmoidales</taxon>
        <taxon>Metamycoplasmataceae</taxon>
        <taxon>Mycoplasmopsis</taxon>
    </lineage>
</organism>
<protein>
    <recommendedName>
        <fullName evidence="1">DUF2779 domain-containing protein</fullName>
    </recommendedName>
</protein>
<dbReference type="AlphaFoldDB" id="A0A168RQX8"/>
<dbReference type="Pfam" id="PF11074">
    <property type="entry name" value="DUF2779"/>
    <property type="match status" value="1"/>
</dbReference>
<proteinExistence type="predicted"/>
<accession>A0A168RQX8</accession>
<dbReference type="Proteomes" id="UP000076983">
    <property type="component" value="Unassembled WGS sequence"/>
</dbReference>